<dbReference type="InParanoid" id="A0A1W4WG87"/>
<protein>
    <submittedName>
        <fullName evidence="6">Cilia- and flagella-associated protein 58-like</fullName>
    </submittedName>
</protein>
<dbReference type="AlphaFoldDB" id="A0A1W4WG87"/>
<accession>A0A1W4WG87</accession>
<evidence type="ECO:0000256" key="2">
    <source>
        <dbReference type="SAM" id="Coils"/>
    </source>
</evidence>
<evidence type="ECO:0000256" key="1">
    <source>
        <dbReference type="ARBA" id="ARBA00023054"/>
    </source>
</evidence>
<dbReference type="FunCoup" id="A0A1W4WG87">
    <property type="interactions" value="1"/>
</dbReference>
<dbReference type="GeneID" id="108732682"/>
<dbReference type="RefSeq" id="XP_018319123.1">
    <property type="nucleotide sequence ID" value="XM_018463621.1"/>
</dbReference>
<feature type="coiled-coil region" evidence="2">
    <location>
        <begin position="806"/>
        <end position="847"/>
    </location>
</feature>
<feature type="coiled-coil region" evidence="2">
    <location>
        <begin position="555"/>
        <end position="624"/>
    </location>
</feature>
<dbReference type="InterPro" id="IPR049270">
    <property type="entry name" value="CFAP58_CC"/>
</dbReference>
<gene>
    <name evidence="6" type="primary">LOC108732682</name>
</gene>
<evidence type="ECO:0000313" key="6">
    <source>
        <dbReference type="RefSeq" id="XP_018319123.1"/>
    </source>
</evidence>
<feature type="coiled-coil region" evidence="2">
    <location>
        <begin position="366"/>
        <end position="512"/>
    </location>
</feature>
<feature type="coiled-coil region" evidence="2">
    <location>
        <begin position="247"/>
        <end position="309"/>
    </location>
</feature>
<reference evidence="6" key="1">
    <citation type="submission" date="2025-08" db="UniProtKB">
        <authorList>
            <consortium name="RefSeq"/>
        </authorList>
    </citation>
    <scope>IDENTIFICATION</scope>
    <source>
        <tissue evidence="6">Entire body</tissue>
    </source>
</reference>
<dbReference type="KEGG" id="apln:108732682"/>
<feature type="region of interest" description="Disordered" evidence="3">
    <location>
        <begin position="861"/>
        <end position="894"/>
    </location>
</feature>
<evidence type="ECO:0000259" key="4">
    <source>
        <dbReference type="Pfam" id="PF21771"/>
    </source>
</evidence>
<proteinExistence type="predicted"/>
<feature type="coiled-coil region" evidence="2">
    <location>
        <begin position="660"/>
        <end position="718"/>
    </location>
</feature>
<sequence length="894" mass="105101">MDAFDDNDAEEAEEEQEEEEELDPNNPDHLYIIIERSINQMLGEIEANPEMSQYAEEINRAYEFLYRTYTSEKNLEKKVEEMTEELTATNEKLEVALHITEADTTTIADLTEELEKTWKLADNAHLREQMAQEIIDNLRKEIAALNAELDFKNKMGGEEDEAAAETAKTQESLIRDKERLLTEIDKMTQKLTNALAYQEDLERRASTQDLQIESLTTELNSRDETIKKKTENEEILKAQSNEQAKVIEEKDREIQDFIRKVEKANKQRDVSDNLLRETRLRTDKLMRENETLNAKHEKLQDDYNAVLEVTAEMKNATQKKNLELKLKEDECRFLRKDLGKMTKLKEFGDRKLIKMEQGRAEMIEGRNQLRQVIADMEKDVEKYKKQSDADKRIIEEQGREKDVLSKNLLRLQAASRDHIKLIKIQQQIRKKIEKEMDDYIKEIGKQAKEKTALEKERDRLVEESIELSRKIEETMDEVKIKKAEIFGLKKMITEVEAKLKMQQNLFDAIRAERNQFQKALQESMAEAGELKGKLKISIHQTEQLKEDASMKEHDVIKIENVLKKLLKEKENLKIEINNHLDKIKDLKGEITEMSEEEKRLHKVIMENERTIKQQVKDLENLMKERDILGSQLVRRNDELALLYEKIKILQTTLYRGEAQYEQRVDDIRLLKVEIKRLRQEKKLLSVSVSNISDLRKEVINLEKDLTKERLKVRALEQEIQTPLNIHRWRKLEGSDPDALELIQKVQILQKRVINITSESIERERHLTEIESLYTTLKRMVEKQPGPEIQTELVKTQKALVSRSNKMKCLLSELNMTEQNALQYKQEMEKLKDEIKELRKKYLWEKKSRRKLCEFLATIDKPSQDTNHKQGGRNQTNQTKFAGGGFRMSIDGVTK</sequence>
<dbReference type="STRING" id="224129.A0A1W4WG87"/>
<keyword evidence="1 2" id="KW-0175">Coiled coil</keyword>
<feature type="coiled-coil region" evidence="2">
    <location>
        <begin position="128"/>
        <end position="218"/>
    </location>
</feature>
<dbReference type="PANTHER" id="PTHR32083:SF0">
    <property type="entry name" value="CILIA AND FLAGELLA-ASSOCIATED PROTEIN 58"/>
    <property type="match status" value="1"/>
</dbReference>
<feature type="compositionally biased region" description="Acidic residues" evidence="3">
    <location>
        <begin position="1"/>
        <end position="23"/>
    </location>
</feature>
<dbReference type="GO" id="GO:0005856">
    <property type="term" value="C:cytoskeleton"/>
    <property type="evidence" value="ECO:0007669"/>
    <property type="project" value="TreeGrafter"/>
</dbReference>
<evidence type="ECO:0000313" key="5">
    <source>
        <dbReference type="Proteomes" id="UP000192223"/>
    </source>
</evidence>
<dbReference type="Pfam" id="PF21771">
    <property type="entry name" value="CFAP58_CC"/>
    <property type="match status" value="1"/>
</dbReference>
<organism evidence="5 6">
    <name type="scientific">Agrilus planipennis</name>
    <name type="common">Emerald ash borer</name>
    <name type="synonym">Agrilus marcopoli</name>
    <dbReference type="NCBI Taxonomy" id="224129"/>
    <lineage>
        <taxon>Eukaryota</taxon>
        <taxon>Metazoa</taxon>
        <taxon>Ecdysozoa</taxon>
        <taxon>Arthropoda</taxon>
        <taxon>Hexapoda</taxon>
        <taxon>Insecta</taxon>
        <taxon>Pterygota</taxon>
        <taxon>Neoptera</taxon>
        <taxon>Endopterygota</taxon>
        <taxon>Coleoptera</taxon>
        <taxon>Polyphaga</taxon>
        <taxon>Elateriformia</taxon>
        <taxon>Buprestoidea</taxon>
        <taxon>Buprestidae</taxon>
        <taxon>Agrilinae</taxon>
        <taxon>Agrilus</taxon>
    </lineage>
</organism>
<evidence type="ECO:0000256" key="3">
    <source>
        <dbReference type="SAM" id="MobiDB-lite"/>
    </source>
</evidence>
<dbReference type="OrthoDB" id="264785at2759"/>
<feature type="region of interest" description="Disordered" evidence="3">
    <location>
        <begin position="1"/>
        <end position="28"/>
    </location>
</feature>
<dbReference type="Proteomes" id="UP000192223">
    <property type="component" value="Unplaced"/>
</dbReference>
<name>A0A1W4WG87_AGRPL</name>
<dbReference type="PANTHER" id="PTHR32083">
    <property type="entry name" value="CILIA AND FLAGELLA-ASSOCIATED PROTEIN 58-RELATED"/>
    <property type="match status" value="1"/>
</dbReference>
<feature type="domain" description="Cilia- and flagella-associated protein 58 central coiled coil" evidence="4">
    <location>
        <begin position="382"/>
        <end position="684"/>
    </location>
</feature>
<keyword evidence="5" id="KW-1185">Reference proteome</keyword>